<gene>
    <name evidence="2" type="ORF">GFB56_05540</name>
</gene>
<name>A0AAW4FGY9_9HYPH</name>
<dbReference type="RefSeq" id="WP_203527389.1">
    <property type="nucleotide sequence ID" value="NZ_CP083370.1"/>
</dbReference>
<dbReference type="AlphaFoldDB" id="A0AAW4FGY9"/>
<evidence type="ECO:0000259" key="1">
    <source>
        <dbReference type="Pfam" id="PF22262"/>
    </source>
</evidence>
<comment type="caution">
    <text evidence="2">The sequence shown here is derived from an EMBL/GenBank/DDBJ whole genome shotgun (WGS) entry which is preliminary data.</text>
</comment>
<organism evidence="2 3">
    <name type="scientific">Ensifer canadensis</name>
    <dbReference type="NCBI Taxonomy" id="555315"/>
    <lineage>
        <taxon>Bacteria</taxon>
        <taxon>Pseudomonadati</taxon>
        <taxon>Pseudomonadota</taxon>
        <taxon>Alphaproteobacteria</taxon>
        <taxon>Hyphomicrobiales</taxon>
        <taxon>Rhizobiaceae</taxon>
        <taxon>Sinorhizobium/Ensifer group</taxon>
        <taxon>Ensifer</taxon>
    </lineage>
</organism>
<keyword evidence="3" id="KW-1185">Reference proteome</keyword>
<evidence type="ECO:0000313" key="2">
    <source>
        <dbReference type="EMBL" id="MBM3090276.1"/>
    </source>
</evidence>
<protein>
    <recommendedName>
        <fullName evidence="1">DUF6950 domain-containing protein</fullName>
    </recommendedName>
</protein>
<sequence length="137" mass="14895">MPTADRMSLDLKFHHFIEESMKTPLVWGVSDCSSWPAAWVEKITGTSIMLPVWGSETEAFTLIAAAGSLEALWHQALAVSGLRQTGAPELGDVGIIETRVCGQVGGIFLPAGLFAWRAEIGVRMLVPRQVVAAWSFR</sequence>
<dbReference type="Proteomes" id="UP000744980">
    <property type="component" value="Unassembled WGS sequence"/>
</dbReference>
<dbReference type="InterPro" id="IPR053802">
    <property type="entry name" value="DUF6950"/>
</dbReference>
<accession>A0AAW4FGY9</accession>
<dbReference type="EMBL" id="WXFA01000002">
    <property type="protein sequence ID" value="MBM3090276.1"/>
    <property type="molecule type" value="Genomic_DNA"/>
</dbReference>
<feature type="domain" description="DUF6950" evidence="1">
    <location>
        <begin position="12"/>
        <end position="135"/>
    </location>
</feature>
<reference evidence="2 3" key="1">
    <citation type="submission" date="2020-01" db="EMBL/GenBank/DDBJ databases">
        <title>Draft genome assembly of Ensifer adhaerens T173.</title>
        <authorList>
            <person name="Craig J.E."/>
            <person name="Stinchcombe J.R."/>
        </authorList>
    </citation>
    <scope>NUCLEOTIDE SEQUENCE [LARGE SCALE GENOMIC DNA]</scope>
    <source>
        <strain evidence="2 3">T173</strain>
    </source>
</reference>
<dbReference type="Pfam" id="PF22262">
    <property type="entry name" value="DUF6950"/>
    <property type="match status" value="1"/>
</dbReference>
<evidence type="ECO:0000313" key="3">
    <source>
        <dbReference type="Proteomes" id="UP000744980"/>
    </source>
</evidence>
<proteinExistence type="predicted"/>